<dbReference type="Gene3D" id="1.10.260.40">
    <property type="entry name" value="lambda repressor-like DNA-binding domains"/>
    <property type="match status" value="1"/>
</dbReference>
<evidence type="ECO:0000313" key="3">
    <source>
        <dbReference type="EMBL" id="HIH69566.1"/>
    </source>
</evidence>
<dbReference type="RefSeq" id="WP_042687299.1">
    <property type="nucleotide sequence ID" value="NZ_DUIH01000011.1"/>
</dbReference>
<dbReference type="PANTHER" id="PTHR10245">
    <property type="entry name" value="ENDOTHELIAL DIFFERENTIATION-RELATED FACTOR 1 MULTIPROTEIN BRIDGING FACTOR 1"/>
    <property type="match status" value="1"/>
</dbReference>
<evidence type="ECO:0000259" key="2">
    <source>
        <dbReference type="PROSITE" id="PS50943"/>
    </source>
</evidence>
<dbReference type="GO" id="GO:0003677">
    <property type="term" value="F:DNA binding"/>
    <property type="evidence" value="ECO:0007669"/>
    <property type="project" value="UniProtKB-KW"/>
</dbReference>
<dbReference type="Proteomes" id="UP000600363">
    <property type="component" value="Unassembled WGS sequence"/>
</dbReference>
<dbReference type="InterPro" id="IPR001387">
    <property type="entry name" value="Cro/C1-type_HTH"/>
</dbReference>
<dbReference type="InterPro" id="IPR010982">
    <property type="entry name" value="Lambda_DNA-bd_dom_sf"/>
</dbReference>
<dbReference type="AlphaFoldDB" id="A0A832RWD1"/>
<comment type="caution">
    <text evidence="3">The sequence shown here is derived from an EMBL/GenBank/DDBJ whole genome shotgun (WGS) entry which is preliminary data.</text>
</comment>
<name>A0A832RWD1_9EURY</name>
<proteinExistence type="predicted"/>
<dbReference type="Pfam" id="PF01381">
    <property type="entry name" value="HTH_3"/>
    <property type="match status" value="1"/>
</dbReference>
<dbReference type="CDD" id="cd00093">
    <property type="entry name" value="HTH_XRE"/>
    <property type="match status" value="1"/>
</dbReference>
<dbReference type="SMART" id="SM00530">
    <property type="entry name" value="HTH_XRE"/>
    <property type="match status" value="1"/>
</dbReference>
<dbReference type="InterPro" id="IPR004451">
    <property type="entry name" value="MJ0586"/>
</dbReference>
<dbReference type="EMBL" id="DUIH01000011">
    <property type="protein sequence ID" value="HIH69566.1"/>
    <property type="molecule type" value="Genomic_DNA"/>
</dbReference>
<sequence>MTKNCEICGKPIRGRGVRVLIEGAELEVCHQCSSLGSEMRSFSSEVPKARAAPRLPRKHRARDIFSTLEEVVDDYADIVRTARERRGLTQDKLAEKINEKVSLIKKIERGEFVPEDRVIKKLEAELDVKLTAPPAKQEFEGSSFSEGITLGDVVRIRHK</sequence>
<gene>
    <name evidence="3" type="ORF">HA299_02940</name>
</gene>
<dbReference type="PROSITE" id="PS50943">
    <property type="entry name" value="HTH_CROC1"/>
    <property type="match status" value="1"/>
</dbReference>
<accession>A0A832RWD1</accession>
<organism evidence="3 4">
    <name type="scientific">Methermicoccus shengliensis</name>
    <dbReference type="NCBI Taxonomy" id="660064"/>
    <lineage>
        <taxon>Archaea</taxon>
        <taxon>Methanobacteriati</taxon>
        <taxon>Methanobacteriota</taxon>
        <taxon>Stenosarchaea group</taxon>
        <taxon>Methanomicrobia</taxon>
        <taxon>Methanosarcinales</taxon>
        <taxon>Methermicoccaceae</taxon>
        <taxon>Methermicoccus</taxon>
    </lineage>
</organism>
<keyword evidence="1" id="KW-0238">DNA-binding</keyword>
<evidence type="ECO:0000313" key="4">
    <source>
        <dbReference type="Proteomes" id="UP000600363"/>
    </source>
</evidence>
<dbReference type="PANTHER" id="PTHR10245:SF15">
    <property type="entry name" value="ENDOTHELIAL DIFFERENTIATION-RELATED FACTOR 1"/>
    <property type="match status" value="1"/>
</dbReference>
<protein>
    <submittedName>
        <fullName evidence="3">TIGR00270 family protein</fullName>
    </submittedName>
</protein>
<reference evidence="3" key="1">
    <citation type="journal article" date="2020" name="bioRxiv">
        <title>A rank-normalized archaeal taxonomy based on genome phylogeny resolves widespread incomplete and uneven classifications.</title>
        <authorList>
            <person name="Rinke C."/>
            <person name="Chuvochina M."/>
            <person name="Mussig A.J."/>
            <person name="Chaumeil P.-A."/>
            <person name="Waite D.W."/>
            <person name="Whitman W.B."/>
            <person name="Parks D.H."/>
            <person name="Hugenholtz P."/>
        </authorList>
    </citation>
    <scope>NUCLEOTIDE SEQUENCE</scope>
    <source>
        <strain evidence="3">UBA12518</strain>
    </source>
</reference>
<dbReference type="SUPFAM" id="SSF47413">
    <property type="entry name" value="lambda repressor-like DNA-binding domains"/>
    <property type="match status" value="1"/>
</dbReference>
<feature type="domain" description="HTH cro/C1-type" evidence="2">
    <location>
        <begin position="79"/>
        <end position="137"/>
    </location>
</feature>
<dbReference type="NCBIfam" id="TIGR00270">
    <property type="entry name" value="multiprotein bridging factor aMBF1"/>
    <property type="match status" value="1"/>
</dbReference>
<evidence type="ECO:0000256" key="1">
    <source>
        <dbReference type="ARBA" id="ARBA00023125"/>
    </source>
</evidence>